<dbReference type="PROSITE" id="PS51480">
    <property type="entry name" value="DHAL"/>
    <property type="match status" value="1"/>
</dbReference>
<comment type="catalytic activity">
    <reaction evidence="4">
        <text>dihydroxyacetone + ATP = dihydroxyacetone phosphate + ADP + H(+)</text>
        <dbReference type="Rhea" id="RHEA:15773"/>
        <dbReference type="ChEBI" id="CHEBI:15378"/>
        <dbReference type="ChEBI" id="CHEBI:16016"/>
        <dbReference type="ChEBI" id="CHEBI:30616"/>
        <dbReference type="ChEBI" id="CHEBI:57642"/>
        <dbReference type="ChEBI" id="CHEBI:456216"/>
        <dbReference type="EC" id="2.7.1.29"/>
    </reaction>
</comment>
<evidence type="ECO:0000256" key="2">
    <source>
        <dbReference type="ARBA" id="ARBA00022777"/>
    </source>
</evidence>
<keyword evidence="1" id="KW-0808">Transferase</keyword>
<dbReference type="PANTHER" id="PTHR28629">
    <property type="entry name" value="TRIOKINASE/FMN CYCLASE"/>
    <property type="match status" value="1"/>
</dbReference>
<dbReference type="InterPro" id="IPR050861">
    <property type="entry name" value="Dihydroxyacetone_Kinase"/>
</dbReference>
<evidence type="ECO:0000256" key="4">
    <source>
        <dbReference type="ARBA" id="ARBA00048898"/>
    </source>
</evidence>
<dbReference type="SUPFAM" id="SSF101473">
    <property type="entry name" value="DhaL-like"/>
    <property type="match status" value="1"/>
</dbReference>
<name>N6TFM3_DENPD</name>
<sequence>MLNKMDSEQGDGDTGTRLRVMAEVLNKRACNNKLNAVYPFTFFLSLSKLLEKSIGGTMGCLYSIIFEAAAKTFGQYSEEDNVQAEMWLKALENASLAIKKYGNVDIGDKTMYDPLEACAVLVRKNSANGQYIYAFETGVAKAEEVAQSTRQQGSKYPNPGAHAVGIWLRAVCEAVKLRCMD</sequence>
<dbReference type="HOGENOM" id="CLU_1490520_0_0_1"/>
<proteinExistence type="predicted"/>
<evidence type="ECO:0000256" key="3">
    <source>
        <dbReference type="ARBA" id="ARBA00047974"/>
    </source>
</evidence>
<evidence type="ECO:0000256" key="1">
    <source>
        <dbReference type="ARBA" id="ARBA00022679"/>
    </source>
</evidence>
<protein>
    <submittedName>
        <fullName evidence="5">Uncharacterized protein</fullName>
    </submittedName>
</protein>
<gene>
    <name evidence="5" type="ORF">YQE_06999</name>
</gene>
<comment type="catalytic activity">
    <reaction evidence="3">
        <text>D-glyceraldehyde + ATP = D-glyceraldehyde 3-phosphate + ADP + H(+)</text>
        <dbReference type="Rhea" id="RHEA:13941"/>
        <dbReference type="ChEBI" id="CHEBI:15378"/>
        <dbReference type="ChEBI" id="CHEBI:17378"/>
        <dbReference type="ChEBI" id="CHEBI:30616"/>
        <dbReference type="ChEBI" id="CHEBI:59776"/>
        <dbReference type="ChEBI" id="CHEBI:456216"/>
        <dbReference type="EC" id="2.7.1.28"/>
    </reaction>
</comment>
<dbReference type="OMA" id="YDPLEAC"/>
<reference evidence="5" key="1">
    <citation type="journal article" date="2013" name="Genome Biol.">
        <title>Draft genome of the mountain pine beetle, Dendroctonus ponderosae Hopkins, a major forest pest.</title>
        <authorList>
            <person name="Keeling C.I."/>
            <person name="Yuen M.M."/>
            <person name="Liao N.Y."/>
            <person name="Docking T.R."/>
            <person name="Chan S.K."/>
            <person name="Taylor G.A."/>
            <person name="Palmquist D.L."/>
            <person name="Jackman S.D."/>
            <person name="Nguyen A."/>
            <person name="Li M."/>
            <person name="Henderson H."/>
            <person name="Janes J.K."/>
            <person name="Zhao Y."/>
            <person name="Pandoh P."/>
            <person name="Moore R."/>
            <person name="Sperling F.A."/>
            <person name="Huber D.P."/>
            <person name="Birol I."/>
            <person name="Jones S.J."/>
            <person name="Bohlmann J."/>
        </authorList>
    </citation>
    <scope>NUCLEOTIDE SEQUENCE</scope>
</reference>
<dbReference type="SMART" id="SM01120">
    <property type="entry name" value="Dak2"/>
    <property type="match status" value="1"/>
</dbReference>
<dbReference type="AlphaFoldDB" id="N6TFM3"/>
<dbReference type="OrthoDB" id="5599713at2759"/>
<keyword evidence="2" id="KW-0418">Kinase</keyword>
<evidence type="ECO:0000313" key="5">
    <source>
        <dbReference type="EMBL" id="ENN76548.1"/>
    </source>
</evidence>
<organism evidence="5">
    <name type="scientific">Dendroctonus ponderosae</name>
    <name type="common">Mountain pine beetle</name>
    <dbReference type="NCBI Taxonomy" id="77166"/>
    <lineage>
        <taxon>Eukaryota</taxon>
        <taxon>Metazoa</taxon>
        <taxon>Ecdysozoa</taxon>
        <taxon>Arthropoda</taxon>
        <taxon>Hexapoda</taxon>
        <taxon>Insecta</taxon>
        <taxon>Pterygota</taxon>
        <taxon>Neoptera</taxon>
        <taxon>Endopterygota</taxon>
        <taxon>Coleoptera</taxon>
        <taxon>Polyphaga</taxon>
        <taxon>Cucujiformia</taxon>
        <taxon>Curculionidae</taxon>
        <taxon>Scolytinae</taxon>
        <taxon>Dendroctonus</taxon>
    </lineage>
</organism>
<feature type="non-terminal residue" evidence="5">
    <location>
        <position position="1"/>
    </location>
</feature>
<dbReference type="GO" id="GO:0050354">
    <property type="term" value="F:triokinase activity"/>
    <property type="evidence" value="ECO:0007669"/>
    <property type="project" value="UniProtKB-EC"/>
</dbReference>
<accession>N6TFM3</accession>
<dbReference type="Gene3D" id="1.25.40.340">
    <property type="match status" value="1"/>
</dbReference>
<dbReference type="PANTHER" id="PTHR28629:SF4">
    <property type="entry name" value="TRIOKINASE_FMN CYCLASE"/>
    <property type="match status" value="1"/>
</dbReference>
<dbReference type="GO" id="GO:0004371">
    <property type="term" value="F:glycerone kinase activity"/>
    <property type="evidence" value="ECO:0007669"/>
    <property type="project" value="UniProtKB-EC"/>
</dbReference>
<dbReference type="InterPro" id="IPR036117">
    <property type="entry name" value="DhaL_dom_sf"/>
</dbReference>
<dbReference type="GO" id="GO:0005829">
    <property type="term" value="C:cytosol"/>
    <property type="evidence" value="ECO:0007669"/>
    <property type="project" value="TreeGrafter"/>
</dbReference>
<dbReference type="EMBL" id="KB740975">
    <property type="protein sequence ID" value="ENN76548.1"/>
    <property type="molecule type" value="Genomic_DNA"/>
</dbReference>
<dbReference type="InterPro" id="IPR004007">
    <property type="entry name" value="DhaL_dom"/>
</dbReference>
<dbReference type="Pfam" id="PF02734">
    <property type="entry name" value="Dak2"/>
    <property type="match status" value="1"/>
</dbReference>
<dbReference type="GO" id="GO:0019563">
    <property type="term" value="P:glycerol catabolic process"/>
    <property type="evidence" value="ECO:0007669"/>
    <property type="project" value="TreeGrafter"/>
</dbReference>